<evidence type="ECO:0000256" key="1">
    <source>
        <dbReference type="SAM" id="MobiDB-lite"/>
    </source>
</evidence>
<evidence type="ECO:0000313" key="2">
    <source>
        <dbReference type="EMBL" id="QCD78526.1"/>
    </source>
</evidence>
<keyword evidence="3" id="KW-1185">Reference proteome</keyword>
<reference evidence="2 3" key="1">
    <citation type="submission" date="2019-04" db="EMBL/GenBank/DDBJ databases">
        <title>An improved genome assembly and genetic linkage map for asparagus bean, Vigna unguiculata ssp. sesquipedialis.</title>
        <authorList>
            <person name="Xia Q."/>
            <person name="Zhang R."/>
            <person name="Dong Y."/>
        </authorList>
    </citation>
    <scope>NUCLEOTIDE SEQUENCE [LARGE SCALE GENOMIC DNA]</scope>
    <source>
        <tissue evidence="2">Leaf</tissue>
    </source>
</reference>
<accession>A0A4D6KKJ3</accession>
<feature type="region of interest" description="Disordered" evidence="1">
    <location>
        <begin position="1"/>
        <end position="32"/>
    </location>
</feature>
<organism evidence="2 3">
    <name type="scientific">Vigna unguiculata</name>
    <name type="common">Cowpea</name>
    <dbReference type="NCBI Taxonomy" id="3917"/>
    <lineage>
        <taxon>Eukaryota</taxon>
        <taxon>Viridiplantae</taxon>
        <taxon>Streptophyta</taxon>
        <taxon>Embryophyta</taxon>
        <taxon>Tracheophyta</taxon>
        <taxon>Spermatophyta</taxon>
        <taxon>Magnoliopsida</taxon>
        <taxon>eudicotyledons</taxon>
        <taxon>Gunneridae</taxon>
        <taxon>Pentapetalae</taxon>
        <taxon>rosids</taxon>
        <taxon>fabids</taxon>
        <taxon>Fabales</taxon>
        <taxon>Fabaceae</taxon>
        <taxon>Papilionoideae</taxon>
        <taxon>50 kb inversion clade</taxon>
        <taxon>NPAAA clade</taxon>
        <taxon>indigoferoid/millettioid clade</taxon>
        <taxon>Phaseoleae</taxon>
        <taxon>Vigna</taxon>
    </lineage>
</organism>
<feature type="compositionally biased region" description="Low complexity" evidence="1">
    <location>
        <begin position="1"/>
        <end position="25"/>
    </location>
</feature>
<dbReference type="Proteomes" id="UP000501690">
    <property type="component" value="Linkage Group LG1"/>
</dbReference>
<name>A0A4D6KKJ3_VIGUN</name>
<evidence type="ECO:0000313" key="3">
    <source>
        <dbReference type="Proteomes" id="UP000501690"/>
    </source>
</evidence>
<sequence length="98" mass="10900">MGSSLSSSLLQHSLSSKTDSSPPSLVEDFSSQGYRNNEECVSSPLELQTNRVIDLPLRFPPNNRRLEVVSVERSTFPPINGVADLIKWYSKPLELGPR</sequence>
<dbReference type="AlphaFoldDB" id="A0A4D6KKJ3"/>
<proteinExistence type="predicted"/>
<dbReference type="EMBL" id="CP039345">
    <property type="protein sequence ID" value="QCD78526.1"/>
    <property type="molecule type" value="Genomic_DNA"/>
</dbReference>
<protein>
    <submittedName>
        <fullName evidence="2">Uncharacterized protein</fullName>
    </submittedName>
</protein>
<gene>
    <name evidence="2" type="ORF">DEO72_LG1g2162</name>
</gene>